<evidence type="ECO:0000256" key="3">
    <source>
        <dbReference type="ARBA" id="ARBA00022741"/>
    </source>
</evidence>
<dbReference type="AlphaFoldDB" id="A0A6J7EYN1"/>
<evidence type="ECO:0000256" key="5">
    <source>
        <dbReference type="ARBA" id="ARBA00022840"/>
    </source>
</evidence>
<comment type="similarity">
    <text evidence="1">Belongs to the FGGY kinase family.</text>
</comment>
<reference evidence="8" key="1">
    <citation type="submission" date="2020-05" db="EMBL/GenBank/DDBJ databases">
        <authorList>
            <person name="Chiriac C."/>
            <person name="Salcher M."/>
            <person name="Ghai R."/>
            <person name="Kavagutti S V."/>
        </authorList>
    </citation>
    <scope>NUCLEOTIDE SEQUENCE</scope>
</reference>
<feature type="domain" description="Carbohydrate kinase FGGY C-terminal" evidence="7">
    <location>
        <begin position="243"/>
        <end position="429"/>
    </location>
</feature>
<evidence type="ECO:0000256" key="2">
    <source>
        <dbReference type="ARBA" id="ARBA00022679"/>
    </source>
</evidence>
<keyword evidence="3" id="KW-0547">Nucleotide-binding</keyword>
<organism evidence="8">
    <name type="scientific">freshwater metagenome</name>
    <dbReference type="NCBI Taxonomy" id="449393"/>
    <lineage>
        <taxon>unclassified sequences</taxon>
        <taxon>metagenomes</taxon>
        <taxon>ecological metagenomes</taxon>
    </lineage>
</organism>
<dbReference type="InterPro" id="IPR018485">
    <property type="entry name" value="FGGY_C"/>
</dbReference>
<protein>
    <submittedName>
        <fullName evidence="8">Unannotated protein</fullName>
    </submittedName>
</protein>
<dbReference type="EMBL" id="CAFBLP010000090">
    <property type="protein sequence ID" value="CAB4888567.1"/>
    <property type="molecule type" value="Genomic_DNA"/>
</dbReference>
<dbReference type="InterPro" id="IPR000577">
    <property type="entry name" value="Carb_kinase_FGGY"/>
</dbReference>
<dbReference type="PANTHER" id="PTHR10196:SF69">
    <property type="entry name" value="GLYCEROL KINASE"/>
    <property type="match status" value="1"/>
</dbReference>
<dbReference type="InterPro" id="IPR043129">
    <property type="entry name" value="ATPase_NBD"/>
</dbReference>
<dbReference type="GO" id="GO:0005524">
    <property type="term" value="F:ATP binding"/>
    <property type="evidence" value="ECO:0007669"/>
    <property type="project" value="UniProtKB-KW"/>
</dbReference>
<evidence type="ECO:0000313" key="8">
    <source>
        <dbReference type="EMBL" id="CAB4888567.1"/>
    </source>
</evidence>
<keyword evidence="5" id="KW-0067">ATP-binding</keyword>
<sequence length="475" mass="48989">MRVLAIDQGTSATKAVVVDHGVVVAEAEFACAPTATADGGVEVDPELLWQSVLDAGRDALARAGRGRVDAIGLANQGETVMAWERATGRPVSAAIVWQDRRSTGLCDDLRSAGWAERLTAITGLELDPYFAAPKIAWLRQRVGPSPVITTSDVWLLNRLCGAFVTDAATASRTLLLDLDTVTWSNTACEAFGIDAATLPTIVPTAGYIGETTAFSTEPIPVTGACVDQQAALFAESCFAPGEAKCTYGTGAFLLASTGHQPTRSSNGLVGCVAWQIGKDTTWCLDGQVYTVGAAVTWLHDVGIIESPSDLDALGGTVESAGGVTFVPGLAGLGAPFWAPHAKGALTGFSLTTSRAHVVHAVIEGIAAQVAWLAGAAGADLGSPLTRLRVDGGLTRSRVLLQTQADLLQAPVEVYPSPNATALGVASFAQIGAGGSTALPAWKPSHIVQPRISASAATERLEAWRSAAEATLVLGA</sequence>
<name>A0A6J7EYN1_9ZZZZ</name>
<dbReference type="GO" id="GO:0005829">
    <property type="term" value="C:cytosol"/>
    <property type="evidence" value="ECO:0007669"/>
    <property type="project" value="TreeGrafter"/>
</dbReference>
<dbReference type="InterPro" id="IPR018484">
    <property type="entry name" value="FGGY_N"/>
</dbReference>
<dbReference type="PIRSF" id="PIRSF000538">
    <property type="entry name" value="GlpK"/>
    <property type="match status" value="1"/>
</dbReference>
<dbReference type="Pfam" id="PF00370">
    <property type="entry name" value="FGGY_N"/>
    <property type="match status" value="1"/>
</dbReference>
<dbReference type="GO" id="GO:0004370">
    <property type="term" value="F:glycerol kinase activity"/>
    <property type="evidence" value="ECO:0007669"/>
    <property type="project" value="TreeGrafter"/>
</dbReference>
<evidence type="ECO:0000256" key="1">
    <source>
        <dbReference type="ARBA" id="ARBA00009156"/>
    </source>
</evidence>
<dbReference type="PANTHER" id="PTHR10196">
    <property type="entry name" value="SUGAR KINASE"/>
    <property type="match status" value="1"/>
</dbReference>
<evidence type="ECO:0000256" key="4">
    <source>
        <dbReference type="ARBA" id="ARBA00022777"/>
    </source>
</evidence>
<dbReference type="Gene3D" id="3.30.420.40">
    <property type="match status" value="2"/>
</dbReference>
<dbReference type="GO" id="GO:0019563">
    <property type="term" value="P:glycerol catabolic process"/>
    <property type="evidence" value="ECO:0007669"/>
    <property type="project" value="TreeGrafter"/>
</dbReference>
<dbReference type="Pfam" id="PF02782">
    <property type="entry name" value="FGGY_C"/>
    <property type="match status" value="1"/>
</dbReference>
<keyword evidence="4" id="KW-0418">Kinase</keyword>
<accession>A0A6J7EYN1</accession>
<dbReference type="SUPFAM" id="SSF53067">
    <property type="entry name" value="Actin-like ATPase domain"/>
    <property type="match status" value="2"/>
</dbReference>
<proteinExistence type="inferred from homology"/>
<evidence type="ECO:0000259" key="6">
    <source>
        <dbReference type="Pfam" id="PF00370"/>
    </source>
</evidence>
<gene>
    <name evidence="8" type="ORF">UFOPK3376_02607</name>
</gene>
<keyword evidence="2" id="KW-0808">Transferase</keyword>
<evidence type="ECO:0000259" key="7">
    <source>
        <dbReference type="Pfam" id="PF02782"/>
    </source>
</evidence>
<feature type="domain" description="Carbohydrate kinase FGGY N-terminal" evidence="6">
    <location>
        <begin position="3"/>
        <end position="233"/>
    </location>
</feature>